<sequence>MRTTFAALVGASLMSLAACSGDDTSTASSTPTTATSAQPAAETTTEAVAPAGDAPADKDVCEAAGKADKAMKAELIEALKASNGEPTAADYKKVLTGLATQLTTAVGSSETEVGKAVKAFVADATEAANAADPVTAADNPEFTKAGSDLTAACKTAGVTVNY</sequence>
<dbReference type="RefSeq" id="WP_203382070.1">
    <property type="nucleotide sequence ID" value="NZ_JAENHP010000022.1"/>
</dbReference>
<accession>A0ABS2AQ01</accession>
<name>A0ABS2AQ01_9ACTN</name>
<evidence type="ECO:0000256" key="1">
    <source>
        <dbReference type="SAM" id="MobiDB-lite"/>
    </source>
</evidence>
<evidence type="ECO:0000256" key="2">
    <source>
        <dbReference type="SAM" id="SignalP"/>
    </source>
</evidence>
<evidence type="ECO:0000313" key="3">
    <source>
        <dbReference type="EMBL" id="MBM2621944.1"/>
    </source>
</evidence>
<proteinExistence type="predicted"/>
<protein>
    <recommendedName>
        <fullName evidence="5">Lipoprotein</fullName>
    </recommendedName>
</protein>
<dbReference type="Proteomes" id="UP000632138">
    <property type="component" value="Unassembled WGS sequence"/>
</dbReference>
<evidence type="ECO:0000313" key="4">
    <source>
        <dbReference type="Proteomes" id="UP000632138"/>
    </source>
</evidence>
<feature type="region of interest" description="Disordered" evidence="1">
    <location>
        <begin position="20"/>
        <end position="56"/>
    </location>
</feature>
<comment type="caution">
    <text evidence="3">The sequence shown here is derived from an EMBL/GenBank/DDBJ whole genome shotgun (WGS) entry which is preliminary data.</text>
</comment>
<feature type="chain" id="PRO_5046744001" description="Lipoprotein" evidence="2">
    <location>
        <begin position="18"/>
        <end position="162"/>
    </location>
</feature>
<keyword evidence="2" id="KW-0732">Signal</keyword>
<dbReference type="PROSITE" id="PS51257">
    <property type="entry name" value="PROKAR_LIPOPROTEIN"/>
    <property type="match status" value="1"/>
</dbReference>
<reference evidence="3 4" key="1">
    <citation type="submission" date="2021-01" db="EMBL/GenBank/DDBJ databases">
        <title>Actinoplanes sp. nov. LDG1-06 isolated from lichen.</title>
        <authorList>
            <person name="Saeng-In P."/>
            <person name="Phongsopitanun W."/>
            <person name="Kanchanasin P."/>
            <person name="Yuki M."/>
            <person name="Kudo T."/>
            <person name="Ohkuma M."/>
            <person name="Tanasupawat S."/>
        </authorList>
    </citation>
    <scope>NUCLEOTIDE SEQUENCE [LARGE SCALE GENOMIC DNA]</scope>
    <source>
        <strain evidence="3 4">LDG1-06</strain>
    </source>
</reference>
<feature type="compositionally biased region" description="Low complexity" evidence="1">
    <location>
        <begin position="24"/>
        <end position="51"/>
    </location>
</feature>
<organism evidence="3 4">
    <name type="scientific">Paractinoplanes ovalisporus</name>
    <dbReference type="NCBI Taxonomy" id="2810368"/>
    <lineage>
        <taxon>Bacteria</taxon>
        <taxon>Bacillati</taxon>
        <taxon>Actinomycetota</taxon>
        <taxon>Actinomycetes</taxon>
        <taxon>Micromonosporales</taxon>
        <taxon>Micromonosporaceae</taxon>
        <taxon>Paractinoplanes</taxon>
    </lineage>
</organism>
<gene>
    <name evidence="3" type="ORF">JIG36_41230</name>
</gene>
<keyword evidence="4" id="KW-1185">Reference proteome</keyword>
<feature type="signal peptide" evidence="2">
    <location>
        <begin position="1"/>
        <end position="17"/>
    </location>
</feature>
<evidence type="ECO:0008006" key="5">
    <source>
        <dbReference type="Google" id="ProtNLM"/>
    </source>
</evidence>
<dbReference type="EMBL" id="JAENHP010000022">
    <property type="protein sequence ID" value="MBM2621944.1"/>
    <property type="molecule type" value="Genomic_DNA"/>
</dbReference>